<evidence type="ECO:0000259" key="5">
    <source>
        <dbReference type="PROSITE" id="PS51077"/>
    </source>
</evidence>
<name>A0A849A6N3_9ACTN</name>
<evidence type="ECO:0000256" key="2">
    <source>
        <dbReference type="ARBA" id="ARBA00023125"/>
    </source>
</evidence>
<evidence type="ECO:0000256" key="3">
    <source>
        <dbReference type="ARBA" id="ARBA00023163"/>
    </source>
</evidence>
<comment type="caution">
    <text evidence="7">The sequence shown here is derived from an EMBL/GenBank/DDBJ whole genome shotgun (WGS) entry which is preliminary data.</text>
</comment>
<dbReference type="InterPro" id="IPR036388">
    <property type="entry name" value="WH-like_DNA-bd_sf"/>
</dbReference>
<organism evidence="7 8">
    <name type="scientific">Nakamurella aerolata</name>
    <dbReference type="NCBI Taxonomy" id="1656892"/>
    <lineage>
        <taxon>Bacteria</taxon>
        <taxon>Bacillati</taxon>
        <taxon>Actinomycetota</taxon>
        <taxon>Actinomycetes</taxon>
        <taxon>Nakamurellales</taxon>
        <taxon>Nakamurellaceae</taxon>
        <taxon>Nakamurella</taxon>
    </lineage>
</organism>
<dbReference type="GO" id="GO:0045892">
    <property type="term" value="P:negative regulation of DNA-templated transcription"/>
    <property type="evidence" value="ECO:0007669"/>
    <property type="project" value="TreeGrafter"/>
</dbReference>
<keyword evidence="1" id="KW-0805">Transcription regulation</keyword>
<dbReference type="GO" id="GO:0003700">
    <property type="term" value="F:DNA-binding transcription factor activity"/>
    <property type="evidence" value="ECO:0007669"/>
    <property type="project" value="TreeGrafter"/>
</dbReference>
<dbReference type="EMBL" id="JABEND010000007">
    <property type="protein sequence ID" value="NNG36634.1"/>
    <property type="molecule type" value="Genomic_DNA"/>
</dbReference>
<sequence>MALPNDPDRAPAGPARAEGGTRRPAVPALRRGLAVLGVLAARPGPVSATAVARQLGLARSTVYELLGELAAAGYAVHLPEQRRWGLGVAAFEVGSAYLRGEPLERLGRPILRRLAAAAAPSAAGAVTAHLGVLHGAQTLYLVKEVSGTGGPTLVTDVGVRLPAALTATGLSLLAALPAAQIRAVFADRSSFLRRTGTGPTNLPELRADLAAVGARGWATEHGRVTPDTASVAAAAHDHHGRPLAAIGLTLRHHCGDSPCGVTFPELATHVRAAAAELTAAVGGRPPGH</sequence>
<proteinExistence type="predicted"/>
<dbReference type="InterPro" id="IPR050707">
    <property type="entry name" value="HTH_MetabolicPath_Reg"/>
</dbReference>
<dbReference type="GO" id="GO:0003677">
    <property type="term" value="F:DNA binding"/>
    <property type="evidence" value="ECO:0007669"/>
    <property type="project" value="UniProtKB-KW"/>
</dbReference>
<dbReference type="SUPFAM" id="SSF55781">
    <property type="entry name" value="GAF domain-like"/>
    <property type="match status" value="1"/>
</dbReference>
<dbReference type="PROSITE" id="PS51077">
    <property type="entry name" value="HTH_ICLR"/>
    <property type="match status" value="1"/>
</dbReference>
<keyword evidence="3" id="KW-0804">Transcription</keyword>
<gene>
    <name evidence="7" type="ORF">HKD39_13130</name>
</gene>
<dbReference type="InterPro" id="IPR036390">
    <property type="entry name" value="WH_DNA-bd_sf"/>
</dbReference>
<dbReference type="RefSeq" id="WP_171200324.1">
    <property type="nucleotide sequence ID" value="NZ_JABEND010000007.1"/>
</dbReference>
<dbReference type="Pfam" id="PF09339">
    <property type="entry name" value="HTH_IclR"/>
    <property type="match status" value="1"/>
</dbReference>
<dbReference type="Gene3D" id="3.30.450.40">
    <property type="match status" value="1"/>
</dbReference>
<dbReference type="InterPro" id="IPR014757">
    <property type="entry name" value="Tscrpt_reg_IclR_C"/>
</dbReference>
<feature type="domain" description="IclR-ED" evidence="6">
    <location>
        <begin position="89"/>
        <end position="283"/>
    </location>
</feature>
<reference evidence="7 8" key="1">
    <citation type="submission" date="2020-05" db="EMBL/GenBank/DDBJ databases">
        <title>Nakamurella sp. DB0629 isolated from air conditioner.</title>
        <authorList>
            <person name="Kim D.H."/>
            <person name="Kim D.-U."/>
        </authorList>
    </citation>
    <scope>NUCLEOTIDE SEQUENCE [LARGE SCALE GENOMIC DNA]</scope>
    <source>
        <strain evidence="7 8">DB0629</strain>
    </source>
</reference>
<dbReference type="InterPro" id="IPR005471">
    <property type="entry name" value="Tscrpt_reg_IclR_N"/>
</dbReference>
<evidence type="ECO:0000313" key="8">
    <source>
        <dbReference type="Proteomes" id="UP000562984"/>
    </source>
</evidence>
<accession>A0A849A6N3</accession>
<dbReference type="SMART" id="SM00346">
    <property type="entry name" value="HTH_ICLR"/>
    <property type="match status" value="1"/>
</dbReference>
<evidence type="ECO:0000313" key="7">
    <source>
        <dbReference type="EMBL" id="NNG36634.1"/>
    </source>
</evidence>
<feature type="region of interest" description="Disordered" evidence="4">
    <location>
        <begin position="1"/>
        <end position="24"/>
    </location>
</feature>
<dbReference type="PANTHER" id="PTHR30136">
    <property type="entry name" value="HELIX-TURN-HELIX TRANSCRIPTIONAL REGULATOR, ICLR FAMILY"/>
    <property type="match status" value="1"/>
</dbReference>
<dbReference type="Proteomes" id="UP000562984">
    <property type="component" value="Unassembled WGS sequence"/>
</dbReference>
<feature type="compositionally biased region" description="Low complexity" evidence="4">
    <location>
        <begin position="10"/>
        <end position="24"/>
    </location>
</feature>
<dbReference type="PANTHER" id="PTHR30136:SF35">
    <property type="entry name" value="HTH-TYPE TRANSCRIPTIONAL REGULATOR RV1719"/>
    <property type="match status" value="1"/>
</dbReference>
<dbReference type="Pfam" id="PF01614">
    <property type="entry name" value="IclR_C"/>
    <property type="match status" value="1"/>
</dbReference>
<dbReference type="AlphaFoldDB" id="A0A849A6N3"/>
<dbReference type="Gene3D" id="1.10.10.10">
    <property type="entry name" value="Winged helix-like DNA-binding domain superfamily/Winged helix DNA-binding domain"/>
    <property type="match status" value="1"/>
</dbReference>
<dbReference type="PROSITE" id="PS51078">
    <property type="entry name" value="ICLR_ED"/>
    <property type="match status" value="1"/>
</dbReference>
<keyword evidence="8" id="KW-1185">Reference proteome</keyword>
<evidence type="ECO:0000259" key="6">
    <source>
        <dbReference type="PROSITE" id="PS51078"/>
    </source>
</evidence>
<feature type="domain" description="HTH iclR-type" evidence="5">
    <location>
        <begin position="26"/>
        <end position="88"/>
    </location>
</feature>
<dbReference type="SUPFAM" id="SSF46785">
    <property type="entry name" value="Winged helix' DNA-binding domain"/>
    <property type="match status" value="1"/>
</dbReference>
<keyword evidence="2" id="KW-0238">DNA-binding</keyword>
<evidence type="ECO:0000256" key="1">
    <source>
        <dbReference type="ARBA" id="ARBA00023015"/>
    </source>
</evidence>
<protein>
    <submittedName>
        <fullName evidence="7">IclR family transcriptional regulator</fullName>
    </submittedName>
</protein>
<dbReference type="InterPro" id="IPR029016">
    <property type="entry name" value="GAF-like_dom_sf"/>
</dbReference>
<evidence type="ECO:0000256" key="4">
    <source>
        <dbReference type="SAM" id="MobiDB-lite"/>
    </source>
</evidence>